<reference evidence="2" key="1">
    <citation type="submission" date="2008-01" db="EMBL/GenBank/DDBJ databases">
        <title>Complete sequence of chromosome of Caulobacter sp. K31.</title>
        <authorList>
            <consortium name="US DOE Joint Genome Institute"/>
            <person name="Copeland A."/>
            <person name="Lucas S."/>
            <person name="Lapidus A."/>
            <person name="Barry K."/>
            <person name="Glavina del Rio T."/>
            <person name="Dalin E."/>
            <person name="Tice H."/>
            <person name="Pitluck S."/>
            <person name="Bruce D."/>
            <person name="Goodwin L."/>
            <person name="Thompson L.S."/>
            <person name="Brettin T."/>
            <person name="Detter J.C."/>
            <person name="Han C."/>
            <person name="Schmutz J."/>
            <person name="Larimer F."/>
            <person name="Land M."/>
            <person name="Hauser L."/>
            <person name="Kyrpides N."/>
            <person name="Kim E."/>
            <person name="Stephens C."/>
            <person name="Richardson P."/>
        </authorList>
    </citation>
    <scope>NUCLEOTIDE SEQUENCE [LARGE SCALE GENOMIC DNA]</scope>
    <source>
        <strain evidence="2">K31</strain>
    </source>
</reference>
<dbReference type="STRING" id="366602.Caul_4018"/>
<accession>B0SWT5</accession>
<feature type="domain" description="PIN" evidence="1">
    <location>
        <begin position="4"/>
        <end position="120"/>
    </location>
</feature>
<dbReference type="Pfam" id="PF01850">
    <property type="entry name" value="PIN"/>
    <property type="match status" value="1"/>
</dbReference>
<dbReference type="SUPFAM" id="SSF88723">
    <property type="entry name" value="PIN domain-like"/>
    <property type="match status" value="1"/>
</dbReference>
<evidence type="ECO:0000259" key="1">
    <source>
        <dbReference type="Pfam" id="PF01850"/>
    </source>
</evidence>
<dbReference type="InterPro" id="IPR029060">
    <property type="entry name" value="PIN-like_dom_sf"/>
</dbReference>
<evidence type="ECO:0000313" key="2">
    <source>
        <dbReference type="EMBL" id="ABZ73143.1"/>
    </source>
</evidence>
<dbReference type="OrthoDB" id="9798990at2"/>
<dbReference type="InterPro" id="IPR002716">
    <property type="entry name" value="PIN_dom"/>
</dbReference>
<gene>
    <name evidence="2" type="ordered locus">Caul_4018</name>
</gene>
<dbReference type="eggNOG" id="COG3744">
    <property type="taxonomic scope" value="Bacteria"/>
</dbReference>
<dbReference type="InterPro" id="IPR041705">
    <property type="entry name" value="PIN_Sll0205"/>
</dbReference>
<dbReference type="AlphaFoldDB" id="B0SWT5"/>
<dbReference type="Gene3D" id="3.40.50.1010">
    <property type="entry name" value="5'-nuclease"/>
    <property type="match status" value="1"/>
</dbReference>
<protein>
    <recommendedName>
        <fullName evidence="1">PIN domain-containing protein</fullName>
    </recommendedName>
</protein>
<dbReference type="PANTHER" id="PTHR36173:SF2">
    <property type="entry name" value="RIBONUCLEASE VAPC16"/>
    <property type="match status" value="1"/>
</dbReference>
<dbReference type="EMBL" id="CP000927">
    <property type="protein sequence ID" value="ABZ73143.1"/>
    <property type="molecule type" value="Genomic_DNA"/>
</dbReference>
<dbReference type="CDD" id="cd09872">
    <property type="entry name" value="PIN_Sll0205-like"/>
    <property type="match status" value="1"/>
</dbReference>
<name>B0SWT5_CAUSK</name>
<dbReference type="HOGENOM" id="CLU_129890_0_1_5"/>
<proteinExistence type="predicted"/>
<organism evidence="2">
    <name type="scientific">Caulobacter sp. (strain K31)</name>
    <dbReference type="NCBI Taxonomy" id="366602"/>
    <lineage>
        <taxon>Bacteria</taxon>
        <taxon>Pseudomonadati</taxon>
        <taxon>Pseudomonadota</taxon>
        <taxon>Alphaproteobacteria</taxon>
        <taxon>Caulobacterales</taxon>
        <taxon>Caulobacteraceae</taxon>
        <taxon>Caulobacter</taxon>
    </lineage>
</organism>
<dbReference type="KEGG" id="cak:Caul_4018"/>
<sequence length="131" mass="14372">MRLLLDTPVALWTLTDDPRLSREARDLILDPANEICVSAVTLWEIAIKHGLDRQGMGAMPIGAHEAQVLFSATGYALIPITPEQAVIVETLPRIHADPFDRLLVAQGLTEALVLLTHDAVVASYNTRIIRV</sequence>
<dbReference type="PANTHER" id="PTHR36173">
    <property type="entry name" value="RIBONUCLEASE VAPC16-RELATED"/>
    <property type="match status" value="1"/>
</dbReference>
<dbReference type="InterPro" id="IPR052919">
    <property type="entry name" value="TA_system_RNase"/>
</dbReference>